<dbReference type="Pfam" id="PF00627">
    <property type="entry name" value="UBA"/>
    <property type="match status" value="2"/>
</dbReference>
<evidence type="ECO:0000313" key="10">
    <source>
        <dbReference type="Proteomes" id="UP000054097"/>
    </source>
</evidence>
<dbReference type="PANTHER" id="PTHR10621:SF0">
    <property type="entry name" value="UV EXCISION REPAIR PROTEIN RAD23"/>
    <property type="match status" value="1"/>
</dbReference>
<dbReference type="InterPro" id="IPR009060">
    <property type="entry name" value="UBA-like_sf"/>
</dbReference>
<dbReference type="InterPro" id="IPR000626">
    <property type="entry name" value="Ubiquitin-like_dom"/>
</dbReference>
<evidence type="ECO:0000256" key="2">
    <source>
        <dbReference type="ARBA" id="ARBA00022763"/>
    </source>
</evidence>
<dbReference type="InterPro" id="IPR006636">
    <property type="entry name" value="STI1_HS-bd"/>
</dbReference>
<dbReference type="SMART" id="SM00727">
    <property type="entry name" value="STI1"/>
    <property type="match status" value="1"/>
</dbReference>
<dbReference type="OrthoDB" id="419317at2759"/>
<evidence type="ECO:0000256" key="4">
    <source>
        <dbReference type="ARBA" id="ARBA00023242"/>
    </source>
</evidence>
<dbReference type="Gene3D" id="1.10.10.540">
    <property type="entry name" value="XPC-binding domain"/>
    <property type="match status" value="1"/>
</dbReference>
<dbReference type="PRINTS" id="PR01839">
    <property type="entry name" value="RAD23PROTEIN"/>
</dbReference>
<feature type="domain" description="UBA" evidence="7">
    <location>
        <begin position="155"/>
        <end position="195"/>
    </location>
</feature>
<feature type="compositionally biased region" description="Low complexity" evidence="6">
    <location>
        <begin position="81"/>
        <end position="90"/>
    </location>
</feature>
<dbReference type="InterPro" id="IPR029071">
    <property type="entry name" value="Ubiquitin-like_domsf"/>
</dbReference>
<dbReference type="GO" id="GO:0005654">
    <property type="term" value="C:nucleoplasm"/>
    <property type="evidence" value="ECO:0007669"/>
    <property type="project" value="TreeGrafter"/>
</dbReference>
<gene>
    <name evidence="9" type="ORF">M408DRAFT_328216</name>
</gene>
<sequence>MKITIKTLQQKLFTVDVEPEDTVATIKSKISDEHGHAIESQKLIYSGKVLEDKKVVKDCNFKEKDFLVLMVSKAKAIPTASTSASTSAAPVPAPAPAQPPASDTAPPAPAATTNTQDVAMDTTPDTGSTAPTAPSTTEPAAASAAPSDPSFVTGSALETSINNMMEMGFPREQVVLALRASFNNPDRAVEYLFSGIPPHLLAETAPRAAAPPAGGAPAGGAANPTPAPAAAAAPATPAAATTPGGTQNLFQMAQQQQQQQQQQQRVPGGGLGGLERPLGGAGGAGGMEGGGAGAAANLAQREQLRQMVSQNPAMLQELIQNIVAQNPALAQAINQNPELLYQILSAGLEGEDGEEGDEMGAPPGTQTIALTQEELDAIERLQGLGFTRQQAAEAYLACGKNEELAANFLFEGGFQD</sequence>
<name>A0A0C2XP00_SERVB</name>
<keyword evidence="5" id="KW-0963">Cytoplasm</keyword>
<dbReference type="NCBIfam" id="TIGR00601">
    <property type="entry name" value="rad23"/>
    <property type="match status" value="1"/>
</dbReference>
<proteinExistence type="inferred from homology"/>
<keyword evidence="2 5" id="KW-0227">DNA damage</keyword>
<dbReference type="GO" id="GO:0043161">
    <property type="term" value="P:proteasome-mediated ubiquitin-dependent protein catabolic process"/>
    <property type="evidence" value="ECO:0007669"/>
    <property type="project" value="UniProtKB-UniRule"/>
</dbReference>
<evidence type="ECO:0000313" key="9">
    <source>
        <dbReference type="EMBL" id="KIM30692.1"/>
    </source>
</evidence>
<dbReference type="InterPro" id="IPR004806">
    <property type="entry name" value="Rad23"/>
</dbReference>
<protein>
    <recommendedName>
        <fullName evidence="5">UV excision repair protein RAD23</fullName>
    </recommendedName>
</protein>
<dbReference type="FunFam" id="3.10.20.90:FF:000254">
    <property type="entry name" value="UV excision repair protein Rad23"/>
    <property type="match status" value="1"/>
</dbReference>
<evidence type="ECO:0000256" key="6">
    <source>
        <dbReference type="SAM" id="MobiDB-lite"/>
    </source>
</evidence>
<feature type="compositionally biased region" description="Gly residues" evidence="6">
    <location>
        <begin position="267"/>
        <end position="287"/>
    </location>
</feature>
<reference evidence="10" key="2">
    <citation type="submission" date="2015-01" db="EMBL/GenBank/DDBJ databases">
        <title>Evolutionary Origins and Diversification of the Mycorrhizal Mutualists.</title>
        <authorList>
            <consortium name="DOE Joint Genome Institute"/>
            <consortium name="Mycorrhizal Genomics Consortium"/>
            <person name="Kohler A."/>
            <person name="Kuo A."/>
            <person name="Nagy L.G."/>
            <person name="Floudas D."/>
            <person name="Copeland A."/>
            <person name="Barry K.W."/>
            <person name="Cichocki N."/>
            <person name="Veneault-Fourrey C."/>
            <person name="LaButti K."/>
            <person name="Lindquist E.A."/>
            <person name="Lipzen A."/>
            <person name="Lundell T."/>
            <person name="Morin E."/>
            <person name="Murat C."/>
            <person name="Riley R."/>
            <person name="Ohm R."/>
            <person name="Sun H."/>
            <person name="Tunlid A."/>
            <person name="Henrissat B."/>
            <person name="Grigoriev I.V."/>
            <person name="Hibbett D.S."/>
            <person name="Martin F."/>
        </authorList>
    </citation>
    <scope>NUCLEOTIDE SEQUENCE [LARGE SCALE GENOMIC DNA]</scope>
    <source>
        <strain evidence="10">MAFF 305830</strain>
    </source>
</reference>
<dbReference type="PROSITE" id="PS50053">
    <property type="entry name" value="UBIQUITIN_2"/>
    <property type="match status" value="1"/>
</dbReference>
<dbReference type="Gene3D" id="3.10.20.90">
    <property type="entry name" value="Phosphatidylinositol 3-kinase Catalytic Subunit, Chain A, domain 1"/>
    <property type="match status" value="1"/>
</dbReference>
<keyword evidence="1" id="KW-0677">Repeat</keyword>
<dbReference type="GO" id="GO:0005829">
    <property type="term" value="C:cytosol"/>
    <property type="evidence" value="ECO:0007669"/>
    <property type="project" value="TreeGrafter"/>
</dbReference>
<feature type="domain" description="Ubiquitin-like" evidence="8">
    <location>
        <begin position="1"/>
        <end position="76"/>
    </location>
</feature>
<dbReference type="SUPFAM" id="SSF54236">
    <property type="entry name" value="Ubiquitin-like"/>
    <property type="match status" value="1"/>
</dbReference>
<dbReference type="FunFam" id="1.10.8.10:FF:000002">
    <property type="entry name" value="UV excision repair protein RAD23 homolog"/>
    <property type="match status" value="1"/>
</dbReference>
<dbReference type="CDD" id="cd14280">
    <property type="entry name" value="UBA1_Rad23_like"/>
    <property type="match status" value="1"/>
</dbReference>
<dbReference type="Gene3D" id="1.10.8.10">
    <property type="entry name" value="DNA helicase RuvA subunit, C-terminal domain"/>
    <property type="match status" value="2"/>
</dbReference>
<comment type="function">
    <text evidence="5">Multiubiquitin chain receptor involved in modulation of proteasomal degradation. Involved in nucleotide excision repair.</text>
</comment>
<comment type="subcellular location">
    <subcellularLocation>
        <location evidence="5">Nucleus</location>
    </subcellularLocation>
    <subcellularLocation>
        <location evidence="5">Cytoplasm</location>
    </subcellularLocation>
</comment>
<feature type="compositionally biased region" description="Low complexity" evidence="6">
    <location>
        <begin position="100"/>
        <end position="113"/>
    </location>
</feature>
<dbReference type="InterPro" id="IPR015940">
    <property type="entry name" value="UBA"/>
</dbReference>
<accession>A0A0C2XP00</accession>
<keyword evidence="3 5" id="KW-0234">DNA repair</keyword>
<evidence type="ECO:0000256" key="3">
    <source>
        <dbReference type="ARBA" id="ARBA00023204"/>
    </source>
</evidence>
<dbReference type="PANTHER" id="PTHR10621">
    <property type="entry name" value="UV EXCISION REPAIR PROTEIN RAD23"/>
    <property type="match status" value="1"/>
</dbReference>
<dbReference type="GO" id="GO:0006289">
    <property type="term" value="P:nucleotide-excision repair"/>
    <property type="evidence" value="ECO:0007669"/>
    <property type="project" value="UniProtKB-UniRule"/>
</dbReference>
<dbReference type="Pfam" id="PF09280">
    <property type="entry name" value="XPC-binding"/>
    <property type="match status" value="1"/>
</dbReference>
<dbReference type="GO" id="GO:0003684">
    <property type="term" value="F:damaged DNA binding"/>
    <property type="evidence" value="ECO:0007669"/>
    <property type="project" value="UniProtKB-UniRule"/>
</dbReference>
<dbReference type="InterPro" id="IPR015360">
    <property type="entry name" value="XPC-bd"/>
</dbReference>
<evidence type="ECO:0000259" key="7">
    <source>
        <dbReference type="PROSITE" id="PS50030"/>
    </source>
</evidence>
<keyword evidence="10" id="KW-1185">Reference proteome</keyword>
<feature type="region of interest" description="Disordered" evidence="6">
    <location>
        <begin position="81"/>
        <end position="154"/>
    </location>
</feature>
<organism evidence="9 10">
    <name type="scientific">Serendipita vermifera MAFF 305830</name>
    <dbReference type="NCBI Taxonomy" id="933852"/>
    <lineage>
        <taxon>Eukaryota</taxon>
        <taxon>Fungi</taxon>
        <taxon>Dikarya</taxon>
        <taxon>Basidiomycota</taxon>
        <taxon>Agaricomycotina</taxon>
        <taxon>Agaricomycetes</taxon>
        <taxon>Sebacinales</taxon>
        <taxon>Serendipitaceae</taxon>
        <taxon>Serendipita</taxon>
    </lineage>
</organism>
<dbReference type="GO" id="GO:0070628">
    <property type="term" value="F:proteasome binding"/>
    <property type="evidence" value="ECO:0007669"/>
    <property type="project" value="TreeGrafter"/>
</dbReference>
<dbReference type="EMBL" id="KN824284">
    <property type="protein sequence ID" value="KIM30692.1"/>
    <property type="molecule type" value="Genomic_DNA"/>
</dbReference>
<feature type="compositionally biased region" description="Low complexity" evidence="6">
    <location>
        <begin position="208"/>
        <end position="266"/>
    </location>
</feature>
<feature type="domain" description="UBA" evidence="7">
    <location>
        <begin position="370"/>
        <end position="412"/>
    </location>
</feature>
<dbReference type="AlphaFoldDB" id="A0A0C2XP00"/>
<keyword evidence="4 5" id="KW-0539">Nucleus</keyword>
<dbReference type="SUPFAM" id="SSF101238">
    <property type="entry name" value="XPC-binding domain"/>
    <property type="match status" value="1"/>
</dbReference>
<comment type="similarity">
    <text evidence="5">Belongs to the RAD23 family.</text>
</comment>
<evidence type="ECO:0000256" key="1">
    <source>
        <dbReference type="ARBA" id="ARBA00022737"/>
    </source>
</evidence>
<dbReference type="GO" id="GO:0031593">
    <property type="term" value="F:polyubiquitin modification-dependent protein binding"/>
    <property type="evidence" value="ECO:0007669"/>
    <property type="project" value="UniProtKB-UniRule"/>
</dbReference>
<dbReference type="HOGENOM" id="CLU_040364_0_0_1"/>
<dbReference type="SMART" id="SM00213">
    <property type="entry name" value="UBQ"/>
    <property type="match status" value="1"/>
</dbReference>
<dbReference type="GO" id="GO:0043130">
    <property type="term" value="F:ubiquitin binding"/>
    <property type="evidence" value="ECO:0007669"/>
    <property type="project" value="UniProtKB-UniRule"/>
</dbReference>
<evidence type="ECO:0000256" key="5">
    <source>
        <dbReference type="RuleBase" id="RU367049"/>
    </source>
</evidence>
<dbReference type="SMART" id="SM00165">
    <property type="entry name" value="UBA"/>
    <property type="match status" value="2"/>
</dbReference>
<dbReference type="CDD" id="cd14281">
    <property type="entry name" value="UBA2_Rad23_like"/>
    <property type="match status" value="1"/>
</dbReference>
<dbReference type="STRING" id="933852.A0A0C2XP00"/>
<feature type="compositionally biased region" description="Low complexity" evidence="6">
    <location>
        <begin position="121"/>
        <end position="150"/>
    </location>
</feature>
<dbReference type="Proteomes" id="UP000054097">
    <property type="component" value="Unassembled WGS sequence"/>
</dbReference>
<dbReference type="CDD" id="cd01805">
    <property type="entry name" value="Ubl_Rad23"/>
    <property type="match status" value="1"/>
</dbReference>
<dbReference type="InterPro" id="IPR036353">
    <property type="entry name" value="XPC-bd_sf"/>
</dbReference>
<feature type="region of interest" description="Disordered" evidence="6">
    <location>
        <begin position="208"/>
        <end position="287"/>
    </location>
</feature>
<dbReference type="SUPFAM" id="SSF46934">
    <property type="entry name" value="UBA-like"/>
    <property type="match status" value="2"/>
</dbReference>
<dbReference type="PROSITE" id="PS50030">
    <property type="entry name" value="UBA"/>
    <property type="match status" value="2"/>
</dbReference>
<dbReference type="FunFam" id="1.10.8.10:FF:000003">
    <property type="entry name" value="UV excision repair protein RAD23 homolog"/>
    <property type="match status" value="1"/>
</dbReference>
<reference evidence="9 10" key="1">
    <citation type="submission" date="2014-04" db="EMBL/GenBank/DDBJ databases">
        <authorList>
            <consortium name="DOE Joint Genome Institute"/>
            <person name="Kuo A."/>
            <person name="Zuccaro A."/>
            <person name="Kohler A."/>
            <person name="Nagy L.G."/>
            <person name="Floudas D."/>
            <person name="Copeland A."/>
            <person name="Barry K.W."/>
            <person name="Cichocki N."/>
            <person name="Veneault-Fourrey C."/>
            <person name="LaButti K."/>
            <person name="Lindquist E.A."/>
            <person name="Lipzen A."/>
            <person name="Lundell T."/>
            <person name="Morin E."/>
            <person name="Murat C."/>
            <person name="Sun H."/>
            <person name="Tunlid A."/>
            <person name="Henrissat B."/>
            <person name="Grigoriev I.V."/>
            <person name="Hibbett D.S."/>
            <person name="Martin F."/>
            <person name="Nordberg H.P."/>
            <person name="Cantor M.N."/>
            <person name="Hua S.X."/>
        </authorList>
    </citation>
    <scope>NUCLEOTIDE SEQUENCE [LARGE SCALE GENOMIC DNA]</scope>
    <source>
        <strain evidence="9 10">MAFF 305830</strain>
    </source>
</reference>
<dbReference type="Pfam" id="PF00240">
    <property type="entry name" value="ubiquitin"/>
    <property type="match status" value="1"/>
</dbReference>
<evidence type="ECO:0000259" key="8">
    <source>
        <dbReference type="PROSITE" id="PS50053"/>
    </source>
</evidence>